<dbReference type="AlphaFoldDB" id="A0A0F9DPX2"/>
<accession>A0A0F9DPX2</accession>
<protein>
    <submittedName>
        <fullName evidence="1">Uncharacterized protein</fullName>
    </submittedName>
</protein>
<name>A0A0F9DPX2_9ZZZZ</name>
<sequence>MNVEQRRIQCWDVDAGYAAAQEKYQANPLAASGYQEIDVWSPSLPCPELNHKAYVTASKISR</sequence>
<gene>
    <name evidence="1" type="ORF">LCGC14_2251540</name>
</gene>
<proteinExistence type="predicted"/>
<reference evidence="1" key="1">
    <citation type="journal article" date="2015" name="Nature">
        <title>Complex archaea that bridge the gap between prokaryotes and eukaryotes.</title>
        <authorList>
            <person name="Spang A."/>
            <person name="Saw J.H."/>
            <person name="Jorgensen S.L."/>
            <person name="Zaremba-Niedzwiedzka K."/>
            <person name="Martijn J."/>
            <person name="Lind A.E."/>
            <person name="van Eijk R."/>
            <person name="Schleper C."/>
            <person name="Guy L."/>
            <person name="Ettema T.J."/>
        </authorList>
    </citation>
    <scope>NUCLEOTIDE SEQUENCE</scope>
</reference>
<organism evidence="1">
    <name type="scientific">marine sediment metagenome</name>
    <dbReference type="NCBI Taxonomy" id="412755"/>
    <lineage>
        <taxon>unclassified sequences</taxon>
        <taxon>metagenomes</taxon>
        <taxon>ecological metagenomes</taxon>
    </lineage>
</organism>
<feature type="non-terminal residue" evidence="1">
    <location>
        <position position="62"/>
    </location>
</feature>
<dbReference type="EMBL" id="LAZR01030700">
    <property type="protein sequence ID" value="KKL55821.1"/>
    <property type="molecule type" value="Genomic_DNA"/>
</dbReference>
<comment type="caution">
    <text evidence="1">The sequence shown here is derived from an EMBL/GenBank/DDBJ whole genome shotgun (WGS) entry which is preliminary data.</text>
</comment>
<evidence type="ECO:0000313" key="1">
    <source>
        <dbReference type="EMBL" id="KKL55821.1"/>
    </source>
</evidence>